<feature type="chain" id="PRO_5041155356" evidence="3">
    <location>
        <begin position="23"/>
        <end position="802"/>
    </location>
</feature>
<protein>
    <submittedName>
        <fullName evidence="4">Leucine-rich repeat domain-containing protein</fullName>
    </submittedName>
</protein>
<organism evidence="4 7">
    <name type="scientific">Fulvivirga sedimenti</name>
    <dbReference type="NCBI Taxonomy" id="2879465"/>
    <lineage>
        <taxon>Bacteria</taxon>
        <taxon>Pseudomonadati</taxon>
        <taxon>Bacteroidota</taxon>
        <taxon>Cytophagia</taxon>
        <taxon>Cytophagales</taxon>
        <taxon>Fulvivirgaceae</taxon>
        <taxon>Fulvivirga</taxon>
    </lineage>
</organism>
<dbReference type="PANTHER" id="PTHR46652:SF3">
    <property type="entry name" value="LEUCINE-RICH REPEAT-CONTAINING PROTEIN 9"/>
    <property type="match status" value="1"/>
</dbReference>
<dbReference type="Pfam" id="PF12799">
    <property type="entry name" value="LRR_4"/>
    <property type="match status" value="2"/>
</dbReference>
<dbReference type="InterPro" id="IPR025875">
    <property type="entry name" value="Leu-rich_rpt_4"/>
</dbReference>
<keyword evidence="3" id="KW-0732">Signal</keyword>
<evidence type="ECO:0000313" key="5">
    <source>
        <dbReference type="EMBL" id="MCA6076670.1"/>
    </source>
</evidence>
<accession>A0A9X1HNN1</accession>
<dbReference type="RefSeq" id="WP_225698593.1">
    <property type="nucleotide sequence ID" value="NZ_JAIXNE010000002.1"/>
</dbReference>
<feature type="signal peptide" evidence="3">
    <location>
        <begin position="1"/>
        <end position="22"/>
    </location>
</feature>
<dbReference type="SUPFAM" id="SSF52058">
    <property type="entry name" value="L domain-like"/>
    <property type="match status" value="2"/>
</dbReference>
<name>A0A9X1HNN1_9BACT</name>
<dbReference type="InterPro" id="IPR032675">
    <property type="entry name" value="LRR_dom_sf"/>
</dbReference>
<keyword evidence="1" id="KW-0433">Leucine-rich repeat</keyword>
<evidence type="ECO:0000256" key="1">
    <source>
        <dbReference type="ARBA" id="ARBA00022614"/>
    </source>
</evidence>
<dbReference type="InterPro" id="IPR050836">
    <property type="entry name" value="SDS22/Internalin_LRR"/>
</dbReference>
<reference evidence="4" key="1">
    <citation type="submission" date="2021-09" db="EMBL/GenBank/DDBJ databases">
        <title>Fulvivirga sp. isolated from coastal sediment.</title>
        <authorList>
            <person name="Yu H."/>
        </authorList>
    </citation>
    <scope>NUCLEOTIDE SEQUENCE</scope>
    <source>
        <strain evidence="4">1062</strain>
    </source>
</reference>
<dbReference type="PANTHER" id="PTHR46652">
    <property type="entry name" value="LEUCINE-RICH REPEAT AND IQ DOMAIN-CONTAINING PROTEIN 1-RELATED"/>
    <property type="match status" value="1"/>
</dbReference>
<keyword evidence="7" id="KW-1185">Reference proteome</keyword>
<dbReference type="PROSITE" id="PS51450">
    <property type="entry name" value="LRR"/>
    <property type="match status" value="3"/>
</dbReference>
<dbReference type="InterPro" id="IPR001611">
    <property type="entry name" value="Leu-rich_rpt"/>
</dbReference>
<dbReference type="EMBL" id="JAIXNE010000002">
    <property type="protein sequence ID" value="MCA6075493.1"/>
    <property type="molecule type" value="Genomic_DNA"/>
</dbReference>
<evidence type="ECO:0000256" key="3">
    <source>
        <dbReference type="SAM" id="SignalP"/>
    </source>
</evidence>
<evidence type="ECO:0000313" key="6">
    <source>
        <dbReference type="EMBL" id="MCA6077798.1"/>
    </source>
</evidence>
<sequence length="802" mass="90741">MKNKFLLLAFMLLIGPLTPIMAQEEEEQKIRDIVSFLEYMLNTLGDPQTSARDKDVIVTESYSKIFRDGTVQVEDDLDENRDVVTNKDVQAYLKDVNFFFKTARFDFEWQDMEVSENEQGETYYKVSLLRNLQAISVTGDTINQTLPRFVEINLNTDAQDLRIASIYTNELNQDDVWMNWWDNLSLEWQSIFKRETGSIDDLELSQIKKLANIEELDLEGNRFIVDVEPLSRISQLKNINLSHTQVTDISPIRNLNKLQSLDISHTGVSSIDALKYARSLITFHLDHTPVQDIEVIGRMPALETLTMNGTFVTDFSPIASAVKLKHLTCAYTELSDFSSLNSLTSLETLNINGTDLVSAADLSGLQNLNELYADSTLITSLSPLSALKKLAVLSVNHTGVNDLGSLSDLKSLKRVYCDYSGVTLTEARSFMDKNPKVLVVFESEDLITWWDQLPPEWKDVFISYVSIGENAEKEELANMVRLDSLDISDNMYIQSFEPLSRLIKLEYLNAANTAVNSLSPLSGKKDLHYIDISGTQITDLSPLEDLINLSIIRASKTNVSELGLVRTLPQLELINVDETGISDTAMITMARMRPETLIIYKTRRLETWWSQLNDEWKQIFSSQMTMSATPDTEELHRLISLHSIKISDASIADIHPLKEFIRLKELKVSGTRIRSLSPLSFLSSLESLDVSRNPLEDITGIKSLSNLHKLDISNTPVDDLRILSSLYRIEVLNCSGTQIKGLDGLERLSALNNLDCSNTSVKKLDPVYNLGLEILNCYNTRISSKRIDEFKQLNPECDVSFY</sequence>
<dbReference type="AlphaFoldDB" id="A0A9X1HNN1"/>
<comment type="caution">
    <text evidence="4">The sequence shown here is derived from an EMBL/GenBank/DDBJ whole genome shotgun (WGS) entry which is preliminary data.</text>
</comment>
<evidence type="ECO:0000256" key="2">
    <source>
        <dbReference type="ARBA" id="ARBA00022737"/>
    </source>
</evidence>
<dbReference type="EMBL" id="JAIXNE010000004">
    <property type="protein sequence ID" value="MCA6077798.1"/>
    <property type="molecule type" value="Genomic_DNA"/>
</dbReference>
<dbReference type="Gene3D" id="3.80.10.10">
    <property type="entry name" value="Ribonuclease Inhibitor"/>
    <property type="match status" value="3"/>
</dbReference>
<dbReference type="SMART" id="SM00365">
    <property type="entry name" value="LRR_SD22"/>
    <property type="match status" value="4"/>
</dbReference>
<proteinExistence type="predicted"/>
<evidence type="ECO:0000313" key="7">
    <source>
        <dbReference type="Proteomes" id="UP001139409"/>
    </source>
</evidence>
<dbReference type="Proteomes" id="UP001139409">
    <property type="component" value="Unassembled WGS sequence"/>
</dbReference>
<dbReference type="EMBL" id="JAIXNE010000003">
    <property type="protein sequence ID" value="MCA6076670.1"/>
    <property type="molecule type" value="Genomic_DNA"/>
</dbReference>
<gene>
    <name evidence="4" type="ORF">LDX50_11480</name>
    <name evidence="5" type="ORF">LDX50_17450</name>
    <name evidence="6" type="ORF">LDX50_23170</name>
</gene>
<evidence type="ECO:0000313" key="4">
    <source>
        <dbReference type="EMBL" id="MCA6075493.1"/>
    </source>
</evidence>
<keyword evidence="2" id="KW-0677">Repeat</keyword>